<organism evidence="3 4">
    <name type="scientific">Cirrhinus mrigala</name>
    <name type="common">Mrigala</name>
    <dbReference type="NCBI Taxonomy" id="683832"/>
    <lineage>
        <taxon>Eukaryota</taxon>
        <taxon>Metazoa</taxon>
        <taxon>Chordata</taxon>
        <taxon>Craniata</taxon>
        <taxon>Vertebrata</taxon>
        <taxon>Euteleostomi</taxon>
        <taxon>Actinopterygii</taxon>
        <taxon>Neopterygii</taxon>
        <taxon>Teleostei</taxon>
        <taxon>Ostariophysi</taxon>
        <taxon>Cypriniformes</taxon>
        <taxon>Cyprinidae</taxon>
        <taxon>Labeoninae</taxon>
        <taxon>Labeonini</taxon>
        <taxon>Cirrhinus</taxon>
    </lineage>
</organism>
<protein>
    <recommendedName>
        <fullName evidence="2">Cilia- and flagella-associated protein 58 central coiled coil domain-containing protein</fullName>
    </recommendedName>
</protein>
<accession>A0ABD0RZF6</accession>
<sequence>RNEALALLYEKIKIQQSIMNKGDIQYNERLEDIRLLKLEIKKQRREKNILSKTVSNVEDLR</sequence>
<evidence type="ECO:0000313" key="3">
    <source>
        <dbReference type="EMBL" id="KAL0203148.1"/>
    </source>
</evidence>
<evidence type="ECO:0000256" key="1">
    <source>
        <dbReference type="SAM" id="Coils"/>
    </source>
</evidence>
<feature type="coiled-coil region" evidence="1">
    <location>
        <begin position="26"/>
        <end position="53"/>
    </location>
</feature>
<dbReference type="Proteomes" id="UP001529510">
    <property type="component" value="Unassembled WGS sequence"/>
</dbReference>
<keyword evidence="4" id="KW-1185">Reference proteome</keyword>
<reference evidence="3 4" key="1">
    <citation type="submission" date="2024-05" db="EMBL/GenBank/DDBJ databases">
        <title>Genome sequencing and assembly of Indian major carp, Cirrhinus mrigala (Hamilton, 1822).</title>
        <authorList>
            <person name="Mohindra V."/>
            <person name="Chowdhury L.M."/>
            <person name="Lal K."/>
            <person name="Jena J.K."/>
        </authorList>
    </citation>
    <scope>NUCLEOTIDE SEQUENCE [LARGE SCALE GENOMIC DNA]</scope>
    <source>
        <strain evidence="3">CM1030</strain>
        <tissue evidence="3">Blood</tissue>
    </source>
</reference>
<name>A0ABD0RZF6_CIRMR</name>
<dbReference type="InterPro" id="IPR049270">
    <property type="entry name" value="CFAP58_CC"/>
</dbReference>
<gene>
    <name evidence="3" type="ORF">M9458_001166</name>
</gene>
<comment type="caution">
    <text evidence="3">The sequence shown here is derived from an EMBL/GenBank/DDBJ whole genome shotgun (WGS) entry which is preliminary data.</text>
</comment>
<dbReference type="Pfam" id="PF21771">
    <property type="entry name" value="CFAP58_CC"/>
    <property type="match status" value="1"/>
</dbReference>
<proteinExistence type="predicted"/>
<keyword evidence="1" id="KW-0175">Coiled coil</keyword>
<feature type="non-terminal residue" evidence="3">
    <location>
        <position position="1"/>
    </location>
</feature>
<evidence type="ECO:0000259" key="2">
    <source>
        <dbReference type="Pfam" id="PF21771"/>
    </source>
</evidence>
<feature type="domain" description="Cilia- and flagella-associated protein 58 central coiled coil" evidence="2">
    <location>
        <begin position="1"/>
        <end position="51"/>
    </location>
</feature>
<dbReference type="EMBL" id="JAMKFB020000001">
    <property type="protein sequence ID" value="KAL0203148.1"/>
    <property type="molecule type" value="Genomic_DNA"/>
</dbReference>
<dbReference type="AlphaFoldDB" id="A0ABD0RZF6"/>
<evidence type="ECO:0000313" key="4">
    <source>
        <dbReference type="Proteomes" id="UP001529510"/>
    </source>
</evidence>